<keyword evidence="2" id="KW-1185">Reference proteome</keyword>
<evidence type="ECO:0000313" key="1">
    <source>
        <dbReference type="EMBL" id="MBA4493842.1"/>
    </source>
</evidence>
<protein>
    <recommendedName>
        <fullName evidence="3">rRNA adenine N(6)-methyltransferase</fullName>
    </recommendedName>
</protein>
<dbReference type="SUPFAM" id="SSF53335">
    <property type="entry name" value="S-adenosyl-L-methionine-dependent methyltransferases"/>
    <property type="match status" value="1"/>
</dbReference>
<dbReference type="Proteomes" id="UP000535491">
    <property type="component" value="Unassembled WGS sequence"/>
</dbReference>
<sequence length="116" mass="13086">MPKRKSRKTKHLCHRTTGKLKVPSNFPGQHLICNKRLAGRMIQLAKASPQPLVLDIGAGTGALTIPLAREGWQVLAIENDPICSLNEMQWAATYDTMLRYVEPYRWPKASKMGWTT</sequence>
<accession>A0A7W1WPT3</accession>
<reference evidence="1 2" key="1">
    <citation type="submission" date="2020-07" db="EMBL/GenBank/DDBJ databases">
        <authorList>
            <person name="Feng H."/>
        </authorList>
    </citation>
    <scope>NUCLEOTIDE SEQUENCE [LARGE SCALE GENOMIC DNA]</scope>
    <source>
        <strain evidence="2">s-10</strain>
    </source>
</reference>
<dbReference type="PROSITE" id="PS01131">
    <property type="entry name" value="RRNA_A_DIMETH"/>
    <property type="match status" value="1"/>
</dbReference>
<evidence type="ECO:0008006" key="3">
    <source>
        <dbReference type="Google" id="ProtNLM"/>
    </source>
</evidence>
<dbReference type="RefSeq" id="WP_181751086.1">
    <property type="nucleotide sequence ID" value="NZ_JACEIQ010000004.1"/>
</dbReference>
<dbReference type="InterPro" id="IPR029063">
    <property type="entry name" value="SAM-dependent_MTases_sf"/>
</dbReference>
<organism evidence="1 2">
    <name type="scientific">Paenactinomyces guangxiensis</name>
    <dbReference type="NCBI Taxonomy" id="1490290"/>
    <lineage>
        <taxon>Bacteria</taxon>
        <taxon>Bacillati</taxon>
        <taxon>Bacillota</taxon>
        <taxon>Bacilli</taxon>
        <taxon>Bacillales</taxon>
        <taxon>Thermoactinomycetaceae</taxon>
        <taxon>Paenactinomyces</taxon>
    </lineage>
</organism>
<gene>
    <name evidence="1" type="ORF">H1191_05925</name>
</gene>
<name>A0A7W1WPT3_9BACL</name>
<dbReference type="InterPro" id="IPR020596">
    <property type="entry name" value="rRNA_Ade_Mease_Trfase_CS"/>
</dbReference>
<dbReference type="CDD" id="cd02440">
    <property type="entry name" value="AdoMet_MTases"/>
    <property type="match status" value="1"/>
</dbReference>
<dbReference type="GO" id="GO:0003723">
    <property type="term" value="F:RNA binding"/>
    <property type="evidence" value="ECO:0007669"/>
    <property type="project" value="UniProtKB-KW"/>
</dbReference>
<evidence type="ECO:0000313" key="2">
    <source>
        <dbReference type="Proteomes" id="UP000535491"/>
    </source>
</evidence>
<comment type="caution">
    <text evidence="1">The sequence shown here is derived from an EMBL/GenBank/DDBJ whole genome shotgun (WGS) entry which is preliminary data.</text>
</comment>
<dbReference type="EMBL" id="JACEIQ010000004">
    <property type="protein sequence ID" value="MBA4493842.1"/>
    <property type="molecule type" value="Genomic_DNA"/>
</dbReference>
<dbReference type="Gene3D" id="3.40.50.150">
    <property type="entry name" value="Vaccinia Virus protein VP39"/>
    <property type="match status" value="1"/>
</dbReference>
<dbReference type="AlphaFoldDB" id="A0A7W1WPT3"/>
<proteinExistence type="predicted"/>
<dbReference type="GO" id="GO:0000179">
    <property type="term" value="F:rRNA (adenine-N6,N6-)-dimethyltransferase activity"/>
    <property type="evidence" value="ECO:0007669"/>
    <property type="project" value="InterPro"/>
</dbReference>